<evidence type="ECO:0000313" key="3">
    <source>
        <dbReference type="EMBL" id="NBD23942.1"/>
    </source>
</evidence>
<dbReference type="EMBL" id="JAAAMV010000003">
    <property type="protein sequence ID" value="NBD23942.1"/>
    <property type="molecule type" value="Genomic_DNA"/>
</dbReference>
<accession>A0ABW9XMT7</accession>
<reference evidence="3 4" key="1">
    <citation type="submission" date="2020-01" db="EMBL/GenBank/DDBJ databases">
        <title>Paenibacillus soybeanensis sp. nov. isolated from the nodules of soybean (Glycine max(L.) Merr).</title>
        <authorList>
            <person name="Wang H."/>
        </authorList>
    </citation>
    <scope>NUCLEOTIDE SEQUENCE [LARGE SCALE GENOMIC DNA]</scope>
    <source>
        <strain evidence="3 4">T1</strain>
    </source>
</reference>
<evidence type="ECO:0000256" key="1">
    <source>
        <dbReference type="SAM" id="MobiDB-lite"/>
    </source>
</evidence>
<feature type="compositionally biased region" description="Polar residues" evidence="1">
    <location>
        <begin position="46"/>
        <end position="75"/>
    </location>
</feature>
<feature type="region of interest" description="Disordered" evidence="1">
    <location>
        <begin position="32"/>
        <end position="75"/>
    </location>
</feature>
<evidence type="ECO:0000256" key="2">
    <source>
        <dbReference type="SAM" id="Phobius"/>
    </source>
</evidence>
<organism evidence="3 4">
    <name type="scientific">Paenibacillus glycinis</name>
    <dbReference type="NCBI Taxonomy" id="2697035"/>
    <lineage>
        <taxon>Bacteria</taxon>
        <taxon>Bacillati</taxon>
        <taxon>Bacillota</taxon>
        <taxon>Bacilli</taxon>
        <taxon>Bacillales</taxon>
        <taxon>Paenibacillaceae</taxon>
        <taxon>Paenibacillus</taxon>
    </lineage>
</organism>
<keyword evidence="2" id="KW-1133">Transmembrane helix</keyword>
<evidence type="ECO:0008006" key="5">
    <source>
        <dbReference type="Google" id="ProtNLM"/>
    </source>
</evidence>
<comment type="caution">
    <text evidence="3">The sequence shown here is derived from an EMBL/GenBank/DDBJ whole genome shotgun (WGS) entry which is preliminary data.</text>
</comment>
<feature type="transmembrane region" description="Helical" evidence="2">
    <location>
        <begin position="114"/>
        <end position="133"/>
    </location>
</feature>
<gene>
    <name evidence="3" type="ORF">GT019_08665</name>
</gene>
<keyword evidence="2" id="KW-0812">Transmembrane</keyword>
<protein>
    <recommendedName>
        <fullName evidence="5">DUF4367 domain-containing protein</fullName>
    </recommendedName>
</protein>
<dbReference type="Proteomes" id="UP000665561">
    <property type="component" value="Unassembled WGS sequence"/>
</dbReference>
<evidence type="ECO:0000313" key="4">
    <source>
        <dbReference type="Proteomes" id="UP000665561"/>
    </source>
</evidence>
<proteinExistence type="predicted"/>
<sequence length="395" mass="43569">MKDQRSERGAHDLDVTDEQVEEALSRLFRAVRNEPVPEAWRERPDQGSTAEIESSKSDAQYSANEEESATMSKKQGLNAMPDARLPLAMDADGQLADQAVRVPARKRNRTKRRWATATAAAAIAGVMLFTSWGQDVMASMLSTFRVQHFETISFTESDMNGFRQALENGTLGTRQMDLRLYGEIEQTGGGTQRKIDAEEAEKLAGRPLKALPGADSKTIDYMPEQSITFKLHPKEINKLIALLGGKEQFPASIDGAPIKLVMPGSFTMDVPDSEGFGSKQLMQLPSPAIDVPDDVDIEQIRRAVLGLPILPDDLRAKLSAIGDWRHTLPVPTMDGAGKDVRTVSIDGNDAILSTTSWDRSVIWLQNDWMYMLTGSLKDYPTDNDIMKEAKGLMGT</sequence>
<name>A0ABW9XMT7_9BACL</name>
<dbReference type="RefSeq" id="WP_161742712.1">
    <property type="nucleotide sequence ID" value="NZ_JAAAMV010000003.1"/>
</dbReference>
<keyword evidence="2" id="KW-0472">Membrane</keyword>
<keyword evidence="4" id="KW-1185">Reference proteome</keyword>